<sequence>SSRVSNVPCCSTANELLKEYIASPSRRNEKERKRPRIEQDDGSGRKSSAQTDEVERKTARALAKVIREGLSQLALTPQDPCSISLYLDEETSYMDYAARLIRLAEQQSETQIALSWCMRFLAGCISLASPSLPALPAETSNVEGNGDIVRRQRSIARVVNLIVTGLWGCWRDNAFLVYHAFAVLGYKFKNIRALGCNRHPKIARMTVELLQKAEAPTLKFGGGHFDPSQLLCRLLKFEGYRRMCDALGLPPLPTHAQPPISILQPPICMPLIDALSNRLQDNLQPKLLCLTERAVGPQSSFIGNGLDVVNTPSRSSTESDSQVQETQAINSQATLSATEYDTRSGVERQASNSQAQDPPSVGNRPLHEGQTIRLQTSDANSVHALLENDPFLVDVTDMILTGYRDWDPYVIDIIPMIPDQMQTYGSRDPIS</sequence>
<name>A0A9P8HZE0_9PEZI</name>
<keyword evidence="3" id="KW-1185">Reference proteome</keyword>
<feature type="region of interest" description="Disordered" evidence="1">
    <location>
        <begin position="20"/>
        <end position="55"/>
    </location>
</feature>
<gene>
    <name evidence="2" type="ORF">FGG08_007187</name>
</gene>
<evidence type="ECO:0000313" key="3">
    <source>
        <dbReference type="Proteomes" id="UP000698800"/>
    </source>
</evidence>
<accession>A0A9P8HZE0</accession>
<organism evidence="2 3">
    <name type="scientific">Glutinoglossum americanum</name>
    <dbReference type="NCBI Taxonomy" id="1670608"/>
    <lineage>
        <taxon>Eukaryota</taxon>
        <taxon>Fungi</taxon>
        <taxon>Dikarya</taxon>
        <taxon>Ascomycota</taxon>
        <taxon>Pezizomycotina</taxon>
        <taxon>Geoglossomycetes</taxon>
        <taxon>Geoglossales</taxon>
        <taxon>Geoglossaceae</taxon>
        <taxon>Glutinoglossum</taxon>
    </lineage>
</organism>
<comment type="caution">
    <text evidence="2">The sequence shown here is derived from an EMBL/GenBank/DDBJ whole genome shotgun (WGS) entry which is preliminary data.</text>
</comment>
<feature type="compositionally biased region" description="Polar residues" evidence="1">
    <location>
        <begin position="310"/>
        <end position="339"/>
    </location>
</feature>
<reference evidence="2" key="1">
    <citation type="submission" date="2021-03" db="EMBL/GenBank/DDBJ databases">
        <title>Comparative genomics and phylogenomic investigation of the class Geoglossomycetes provide insights into ecological specialization and systematics.</title>
        <authorList>
            <person name="Melie T."/>
            <person name="Pirro S."/>
            <person name="Miller A.N."/>
            <person name="Quandt A."/>
        </authorList>
    </citation>
    <scope>NUCLEOTIDE SEQUENCE</scope>
    <source>
        <strain evidence="2">GBOQ0MN5Z8</strain>
    </source>
</reference>
<dbReference type="EMBL" id="JAGHQL010000257">
    <property type="protein sequence ID" value="KAH0534230.1"/>
    <property type="molecule type" value="Genomic_DNA"/>
</dbReference>
<protein>
    <submittedName>
        <fullName evidence="2">Uncharacterized protein</fullName>
    </submittedName>
</protein>
<feature type="non-terminal residue" evidence="2">
    <location>
        <position position="431"/>
    </location>
</feature>
<feature type="compositionally biased region" description="Basic and acidic residues" evidence="1">
    <location>
        <begin position="26"/>
        <end position="44"/>
    </location>
</feature>
<feature type="region of interest" description="Disordered" evidence="1">
    <location>
        <begin position="301"/>
        <end position="366"/>
    </location>
</feature>
<dbReference type="OrthoDB" id="10636432at2759"/>
<proteinExistence type="predicted"/>
<dbReference type="Proteomes" id="UP000698800">
    <property type="component" value="Unassembled WGS sequence"/>
</dbReference>
<evidence type="ECO:0000256" key="1">
    <source>
        <dbReference type="SAM" id="MobiDB-lite"/>
    </source>
</evidence>
<dbReference type="AlphaFoldDB" id="A0A9P8HZE0"/>
<evidence type="ECO:0000313" key="2">
    <source>
        <dbReference type="EMBL" id="KAH0534230.1"/>
    </source>
</evidence>